<gene>
    <name evidence="1" type="ORF">B7Z12_11935</name>
</gene>
<sequence>MKVQTKVFLTRDLSLALDAAARRMKRSKSEIMQAAVAAYLSPDSDEAAEAAVVRRLDRIGRDLDRLERDVTISSEAIALFVKAWLTATPSLSSGDQKAQNAKGQERYAGFLEALSRRLSSGRLLRTEVLDEAGERPGNS</sequence>
<dbReference type="Proteomes" id="UP000215616">
    <property type="component" value="Unassembled WGS sequence"/>
</dbReference>
<dbReference type="EMBL" id="NCDQ01000184">
    <property type="protein sequence ID" value="OYX02499.1"/>
    <property type="molecule type" value="Genomic_DNA"/>
</dbReference>
<organism evidence="1 2">
    <name type="scientific">Caulobacter vibrioides</name>
    <name type="common">Caulobacter crescentus</name>
    <dbReference type="NCBI Taxonomy" id="155892"/>
    <lineage>
        <taxon>Bacteria</taxon>
        <taxon>Pseudomonadati</taxon>
        <taxon>Pseudomonadota</taxon>
        <taxon>Alphaproteobacteria</taxon>
        <taxon>Caulobacterales</taxon>
        <taxon>Caulobacteraceae</taxon>
        <taxon>Caulobacter</taxon>
    </lineage>
</organism>
<name>A0A258D440_CAUVI</name>
<evidence type="ECO:0000313" key="2">
    <source>
        <dbReference type="Proteomes" id="UP000215616"/>
    </source>
</evidence>
<protein>
    <submittedName>
        <fullName evidence="1">CopG family transcriptional regulator</fullName>
    </submittedName>
</protein>
<dbReference type="AlphaFoldDB" id="A0A258D440"/>
<accession>A0A258D440</accession>
<reference evidence="1 2" key="1">
    <citation type="submission" date="2017-03" db="EMBL/GenBank/DDBJ databases">
        <title>Lifting the veil on microbial sulfur biogeochemistry in mining wastewaters.</title>
        <authorList>
            <person name="Kantor R.S."/>
            <person name="Colenbrander Nelson T."/>
            <person name="Marshall S."/>
            <person name="Bennett D."/>
            <person name="Apte S."/>
            <person name="Camacho D."/>
            <person name="Thomas B.C."/>
            <person name="Warren L.A."/>
            <person name="Banfield J.F."/>
        </authorList>
    </citation>
    <scope>NUCLEOTIDE SEQUENCE [LARGE SCALE GENOMIC DNA]</scope>
    <source>
        <strain evidence="1">32-67-7</strain>
    </source>
</reference>
<comment type="caution">
    <text evidence="1">The sequence shown here is derived from an EMBL/GenBank/DDBJ whole genome shotgun (WGS) entry which is preliminary data.</text>
</comment>
<proteinExistence type="predicted"/>
<evidence type="ECO:0000313" key="1">
    <source>
        <dbReference type="EMBL" id="OYX02499.1"/>
    </source>
</evidence>